<sequence>MTLQISGSACDTDHVLGRRHADEVLESATCLATWNLPHRHPLCPSCKQQRLLAAAPPSIAYERLHSERSLPRAFSAHNNSLSLACERCVGSPSLVVAYLSTDESPSFSLPALGSLAITKPHRRPSIPDRLLVETSESGVREDLPWLWFRFGVFPLL</sequence>
<comment type="caution">
    <text evidence="1">The sequence shown here is derived from an EMBL/GenBank/DDBJ whole genome shotgun (WGS) entry which is preliminary data.</text>
</comment>
<organism evidence="1 2">
    <name type="scientific">Zingiber officinale</name>
    <name type="common">Ginger</name>
    <name type="synonym">Amomum zingiber</name>
    <dbReference type="NCBI Taxonomy" id="94328"/>
    <lineage>
        <taxon>Eukaryota</taxon>
        <taxon>Viridiplantae</taxon>
        <taxon>Streptophyta</taxon>
        <taxon>Embryophyta</taxon>
        <taxon>Tracheophyta</taxon>
        <taxon>Spermatophyta</taxon>
        <taxon>Magnoliopsida</taxon>
        <taxon>Liliopsida</taxon>
        <taxon>Zingiberales</taxon>
        <taxon>Zingiberaceae</taxon>
        <taxon>Zingiber</taxon>
    </lineage>
</organism>
<dbReference type="EMBL" id="JACMSC010000009">
    <property type="protein sequence ID" value="KAG6506496.1"/>
    <property type="molecule type" value="Genomic_DNA"/>
</dbReference>
<reference evidence="1 2" key="1">
    <citation type="submission" date="2020-08" db="EMBL/GenBank/DDBJ databases">
        <title>Plant Genome Project.</title>
        <authorList>
            <person name="Zhang R.-G."/>
        </authorList>
    </citation>
    <scope>NUCLEOTIDE SEQUENCE [LARGE SCALE GENOMIC DNA]</scope>
    <source>
        <tissue evidence="1">Rhizome</tissue>
    </source>
</reference>
<accession>A0A8J5LB54</accession>
<keyword evidence="2" id="KW-1185">Reference proteome</keyword>
<proteinExistence type="predicted"/>
<dbReference type="Proteomes" id="UP000734854">
    <property type="component" value="Unassembled WGS sequence"/>
</dbReference>
<evidence type="ECO:0000313" key="2">
    <source>
        <dbReference type="Proteomes" id="UP000734854"/>
    </source>
</evidence>
<protein>
    <submittedName>
        <fullName evidence="1">Uncharacterized protein</fullName>
    </submittedName>
</protein>
<dbReference type="AlphaFoldDB" id="A0A8J5LB54"/>
<gene>
    <name evidence="1" type="ORF">ZIOFF_031820</name>
</gene>
<evidence type="ECO:0000313" key="1">
    <source>
        <dbReference type="EMBL" id="KAG6506496.1"/>
    </source>
</evidence>
<name>A0A8J5LB54_ZINOF</name>